<sequence>MRLLFRALGCRVEVQVQLAGVGRVDLIIDGWLIVECDSRAHHEDWQSQLRDRRRDIAAAGLGYTTIRPVAEDIYYHPDEILPAMKAILAAREAGRVRRRNSTRSSGRSAPSDVLAQ</sequence>
<dbReference type="RefSeq" id="WP_318353921.1">
    <property type="nucleotide sequence ID" value="NZ_JAWQEV010000003.1"/>
</dbReference>
<gene>
    <name evidence="3" type="ORF">R8Z58_11600</name>
</gene>
<reference evidence="3 4" key="1">
    <citation type="submission" date="2023-11" db="EMBL/GenBank/DDBJ databases">
        <title>Draft genome sequence of Microbacterium arthrosphaerae JCM 30492.</title>
        <authorList>
            <person name="Zhang G."/>
            <person name="Ding Y."/>
        </authorList>
    </citation>
    <scope>NUCLEOTIDE SEQUENCE [LARGE SCALE GENOMIC DNA]</scope>
    <source>
        <strain evidence="3 4">JCM 30492</strain>
    </source>
</reference>
<feature type="region of interest" description="Disordered" evidence="1">
    <location>
        <begin position="93"/>
        <end position="116"/>
    </location>
</feature>
<organism evidence="3 4">
    <name type="scientific">Microbacterium arthrosphaerae</name>
    <dbReference type="NCBI Taxonomy" id="792652"/>
    <lineage>
        <taxon>Bacteria</taxon>
        <taxon>Bacillati</taxon>
        <taxon>Actinomycetota</taxon>
        <taxon>Actinomycetes</taxon>
        <taxon>Micrococcales</taxon>
        <taxon>Microbacteriaceae</taxon>
        <taxon>Microbacterium</taxon>
    </lineage>
</organism>
<keyword evidence="4" id="KW-1185">Reference proteome</keyword>
<dbReference type="Proteomes" id="UP001283109">
    <property type="component" value="Unassembled WGS sequence"/>
</dbReference>
<evidence type="ECO:0000313" key="3">
    <source>
        <dbReference type="EMBL" id="MDW4573416.1"/>
    </source>
</evidence>
<dbReference type="Pfam" id="PF04480">
    <property type="entry name" value="DUF559"/>
    <property type="match status" value="1"/>
</dbReference>
<comment type="caution">
    <text evidence="3">The sequence shown here is derived from an EMBL/GenBank/DDBJ whole genome shotgun (WGS) entry which is preliminary data.</text>
</comment>
<protein>
    <submittedName>
        <fullName evidence="3">DUF559 domain-containing protein</fullName>
    </submittedName>
</protein>
<evidence type="ECO:0000256" key="1">
    <source>
        <dbReference type="SAM" id="MobiDB-lite"/>
    </source>
</evidence>
<proteinExistence type="predicted"/>
<dbReference type="Gene3D" id="3.40.960.10">
    <property type="entry name" value="VSR Endonuclease"/>
    <property type="match status" value="1"/>
</dbReference>
<evidence type="ECO:0000313" key="4">
    <source>
        <dbReference type="Proteomes" id="UP001283109"/>
    </source>
</evidence>
<name>A0ABU4H264_9MICO</name>
<dbReference type="InterPro" id="IPR007569">
    <property type="entry name" value="DUF559"/>
</dbReference>
<accession>A0ABU4H264</accession>
<dbReference type="EMBL" id="JAWQEV010000003">
    <property type="protein sequence ID" value="MDW4573416.1"/>
    <property type="molecule type" value="Genomic_DNA"/>
</dbReference>
<evidence type="ECO:0000259" key="2">
    <source>
        <dbReference type="Pfam" id="PF04480"/>
    </source>
</evidence>
<feature type="domain" description="DUF559" evidence="2">
    <location>
        <begin position="31"/>
        <end position="85"/>
    </location>
</feature>